<dbReference type="EMBL" id="GL876968">
    <property type="protein sequence ID" value="KLU85305.1"/>
    <property type="molecule type" value="Genomic_DNA"/>
</dbReference>
<feature type="repeat" description="ANK" evidence="2">
    <location>
        <begin position="1207"/>
        <end position="1240"/>
    </location>
</feature>
<feature type="compositionally biased region" description="Polar residues" evidence="3">
    <location>
        <begin position="773"/>
        <end position="783"/>
    </location>
</feature>
<organism evidence="6 7">
    <name type="scientific">Magnaporthiopsis poae (strain ATCC 64411 / 73-15)</name>
    <name type="common">Kentucky bluegrass fungus</name>
    <name type="synonym">Magnaporthe poae</name>
    <dbReference type="NCBI Taxonomy" id="644358"/>
    <lineage>
        <taxon>Eukaryota</taxon>
        <taxon>Fungi</taxon>
        <taxon>Dikarya</taxon>
        <taxon>Ascomycota</taxon>
        <taxon>Pezizomycotina</taxon>
        <taxon>Sordariomycetes</taxon>
        <taxon>Sordariomycetidae</taxon>
        <taxon>Magnaporthales</taxon>
        <taxon>Magnaporthaceae</taxon>
        <taxon>Magnaporthiopsis</taxon>
    </lineage>
</organism>
<dbReference type="Pfam" id="PF12796">
    <property type="entry name" value="Ank_2"/>
    <property type="match status" value="3"/>
</dbReference>
<keyword evidence="2" id="KW-0040">ANK repeat</keyword>
<dbReference type="SMART" id="SM00248">
    <property type="entry name" value="ANK"/>
    <property type="match status" value="11"/>
</dbReference>
<dbReference type="PROSITE" id="PS50297">
    <property type="entry name" value="ANK_REP_REGION"/>
    <property type="match status" value="2"/>
</dbReference>
<feature type="region of interest" description="Disordered" evidence="3">
    <location>
        <begin position="772"/>
        <end position="838"/>
    </location>
</feature>
<proteinExistence type="predicted"/>
<dbReference type="Pfam" id="PF24883">
    <property type="entry name" value="NPHP3_N"/>
    <property type="match status" value="1"/>
</dbReference>
<name>A0A0C4DWF7_MAGP6</name>
<feature type="compositionally biased region" description="Basic and acidic residues" evidence="3">
    <location>
        <begin position="820"/>
        <end position="829"/>
    </location>
</feature>
<dbReference type="OrthoDB" id="194358at2759"/>
<evidence type="ECO:0000256" key="2">
    <source>
        <dbReference type="PROSITE-ProRule" id="PRU00023"/>
    </source>
</evidence>
<dbReference type="PANTHER" id="PTHR10039:SF5">
    <property type="entry name" value="NACHT DOMAIN-CONTAINING PROTEIN"/>
    <property type="match status" value="1"/>
</dbReference>
<protein>
    <recommendedName>
        <fullName evidence="4">Nephrocystin 3-like N-terminal domain-containing protein</fullName>
    </recommendedName>
</protein>
<keyword evidence="1" id="KW-0677">Repeat</keyword>
<feature type="domain" description="Nephrocystin 3-like N-terminal" evidence="4">
    <location>
        <begin position="364"/>
        <end position="541"/>
    </location>
</feature>
<dbReference type="InterPro" id="IPR036770">
    <property type="entry name" value="Ankyrin_rpt-contain_sf"/>
</dbReference>
<dbReference type="InterPro" id="IPR056884">
    <property type="entry name" value="NPHP3-like_N"/>
</dbReference>
<dbReference type="EMBL" id="ADBL01001022">
    <property type="status" value="NOT_ANNOTATED_CDS"/>
    <property type="molecule type" value="Genomic_DNA"/>
</dbReference>
<dbReference type="Proteomes" id="UP000011715">
    <property type="component" value="Unassembled WGS sequence"/>
</dbReference>
<dbReference type="Gene3D" id="1.25.40.20">
    <property type="entry name" value="Ankyrin repeat-containing domain"/>
    <property type="match status" value="2"/>
</dbReference>
<dbReference type="STRING" id="644358.A0A0C4DWF7"/>
<sequence length="1519" mass="168234">MASRSFVGPQSGIPPEGLTVLWVPETEPSVDIVFVHGFTGHPYHTWRKTGVQGLQADVGDVAEPPRKLQRLLHRSTARESHSVYWPTDLLPNTISDARIMTYGYDTHIRHKLIGHRPSQNTVHDIASNFLVALEAKRRDAIDKPLIFVAHSLGGIVVKEMLRRSQGHASHSHLRQIASATNGMVFFGTPHSGADPRGPLLHAIELIASILGVTVNQTVVDTLLPGAELLRQLSVEFPVMAQREGWSIHSFQEQLGVRSLGGKKVVEDTSSCLHSPLIEVTEHIANDHMDMCRFSGPLDMEYGKVAAALERLVQRGRRADNTRGGAPDPALPGTDAQRCKEVVESLAFEQMGDRQMGIKRAHRKTCRWFLTQPEYINWQDETKMKETNGVLWIKGKAGTGKSTLMKYLLDGAKKGLGGSRVVSFFFHARGGELEKSTTGMYRHLIIQMLGNMTDNDLAAIWRHFIEDSGLAGPVASPRWTVDLLKDFFRAAVLTPGRRLACFIDALDECDEGEIRDMLDFFTELGELSLSQGAPFQVCLSSRHYPHITVDKCLELNLDVQSGHERDIISYLETELKIGKSKAAKEIRSEMLKSASGIFMWVVLVTQILNREFDRGNIHALKKKLKEIPKDLNTLFESILTRDEDNKAQLLSCIQWTLYARRPLGPEELYFAIVPYDSEPDELAIRHQPWDPDEITGDQMERFIVSSSKGLVEVTSTKKPTVQFIHESIRDYLFQGGLEKVWPELKGDFSSVSHDALKNDCLSYIQQGAFEVEAGTSSTGGSDARSTAPDPPVETVGSASPSGDPETLPDSPREAEDSPTPRVERKNENPTKKSKGGSIHRDRLRRTFPFLQYALQNVIYHSDRAQQGGICQLQFLHDFPKHQWVELDNAVSAFKSRQHTAKVPLVYLLAEQNAANLIRASPDPLSFRNYRLAAGRQERYGAPLVAAIAHGSHEAIEQLLLSDADLSGLIEDSFITDTSAQPPKGRQNLQLKWVPGAPMASYLFQYGYAPFIKFLVSAAAKAMQLKVLDTVTVEASLLDTATLDLALSQPRQNGILKAMISGGACQLPRYTERLRRFIVDSFLTGDLSCLEGGLANGHDRPILPDGNIWTWTYKKKWEDGMERLAQDPCRLKQNLRLLVDAGYDVNASTPAGPSLLDELVWWHADASIASFLLERGAGLHIWAAAGLGDRDAVIRLLDSGFDINTQDHFGSSALWYAARNNHKDLVEMLLAERRADPNLVDQDGESLLHHMATFKSAVPLPILKVLIEHGANVNATNIEGKTPLHVHDNPDIIALLCNHGADVNVEDIRGKTPLHVHDNPDIIALLCDHDADVNAKDAKDETPLHVHDNPDIIALLCNHGADVNAKDVKDGTPLHVHKNLDTVVLLCNRGADVNAKDPYGRTPLHVHKNPDILALLCNRGAGVNVECDYFGHTPLFYAASEAAVEVLCKNGAELEARDNEGYTPLLYKVDRGQEEAIGALIEQGARKDARSNAGATAWDLISDLWSLDLRERLLELLGPEP</sequence>
<dbReference type="EnsemblFungi" id="MAPG_04333T0">
    <property type="protein sequence ID" value="MAPG_04333T0"/>
    <property type="gene ID" value="MAPG_04333"/>
</dbReference>
<accession>A0A0C4DWF7</accession>
<dbReference type="eggNOG" id="KOG4177">
    <property type="taxonomic scope" value="Eukaryota"/>
</dbReference>
<dbReference type="PROSITE" id="PS50088">
    <property type="entry name" value="ANK_REPEAT"/>
    <property type="match status" value="3"/>
</dbReference>
<keyword evidence="7" id="KW-1185">Reference proteome</keyword>
<reference evidence="6" key="5">
    <citation type="submission" date="2015-06" db="UniProtKB">
        <authorList>
            <consortium name="EnsemblFungi"/>
        </authorList>
    </citation>
    <scope>IDENTIFICATION</scope>
    <source>
        <strain evidence="6">ATCC 64411</strain>
    </source>
</reference>
<evidence type="ECO:0000313" key="7">
    <source>
        <dbReference type="Proteomes" id="UP000011715"/>
    </source>
</evidence>
<evidence type="ECO:0000313" key="5">
    <source>
        <dbReference type="EMBL" id="KLU85305.1"/>
    </source>
</evidence>
<dbReference type="eggNOG" id="KOG2029">
    <property type="taxonomic scope" value="Eukaryota"/>
</dbReference>
<evidence type="ECO:0000313" key="6">
    <source>
        <dbReference type="EnsemblFungi" id="MAPG_04333T0"/>
    </source>
</evidence>
<dbReference type="Gene3D" id="3.40.50.1820">
    <property type="entry name" value="alpha/beta hydrolase"/>
    <property type="match status" value="1"/>
</dbReference>
<feature type="region of interest" description="Disordered" evidence="3">
    <location>
        <begin position="315"/>
        <end position="335"/>
    </location>
</feature>
<feature type="repeat" description="ANK" evidence="2">
    <location>
        <begin position="1241"/>
        <end position="1276"/>
    </location>
</feature>
<evidence type="ECO:0000256" key="3">
    <source>
        <dbReference type="SAM" id="MobiDB-lite"/>
    </source>
</evidence>
<dbReference type="SUPFAM" id="SSF53474">
    <property type="entry name" value="alpha/beta-Hydrolases"/>
    <property type="match status" value="1"/>
</dbReference>
<gene>
    <name evidence="5" type="ORF">MAPG_04333</name>
</gene>
<dbReference type="InterPro" id="IPR029058">
    <property type="entry name" value="AB_hydrolase_fold"/>
</dbReference>
<reference evidence="5" key="3">
    <citation type="submission" date="2011-03" db="EMBL/GenBank/DDBJ databases">
        <title>Annotation of Magnaporthe poae ATCC 64411.</title>
        <authorList>
            <person name="Ma L.-J."/>
            <person name="Dead R."/>
            <person name="Young S.K."/>
            <person name="Zeng Q."/>
            <person name="Gargeya S."/>
            <person name="Fitzgerald M."/>
            <person name="Haas B."/>
            <person name="Abouelleil A."/>
            <person name="Alvarado L."/>
            <person name="Arachchi H.M."/>
            <person name="Berlin A."/>
            <person name="Brown A."/>
            <person name="Chapman S.B."/>
            <person name="Chen Z."/>
            <person name="Dunbar C."/>
            <person name="Freedman E."/>
            <person name="Gearin G."/>
            <person name="Gellesch M."/>
            <person name="Goldberg J."/>
            <person name="Griggs A."/>
            <person name="Gujja S."/>
            <person name="Heiman D."/>
            <person name="Howarth C."/>
            <person name="Larson L."/>
            <person name="Lui A."/>
            <person name="MacDonald P.J.P."/>
            <person name="Mehta T."/>
            <person name="Montmayeur A."/>
            <person name="Murphy C."/>
            <person name="Neiman D."/>
            <person name="Pearson M."/>
            <person name="Priest M."/>
            <person name="Roberts A."/>
            <person name="Saif S."/>
            <person name="Shea T."/>
            <person name="Shenoy N."/>
            <person name="Sisk P."/>
            <person name="Stolte C."/>
            <person name="Sykes S."/>
            <person name="Yandava C."/>
            <person name="Wortman J."/>
            <person name="Nusbaum C."/>
            <person name="Birren B."/>
        </authorList>
    </citation>
    <scope>NUCLEOTIDE SEQUENCE</scope>
    <source>
        <strain evidence="5">ATCC 64411</strain>
    </source>
</reference>
<reference evidence="6" key="4">
    <citation type="journal article" date="2015" name="G3 (Bethesda)">
        <title>Genome sequences of three phytopathogenic species of the Magnaporthaceae family of fungi.</title>
        <authorList>
            <person name="Okagaki L.H."/>
            <person name="Nunes C.C."/>
            <person name="Sailsbery J."/>
            <person name="Clay B."/>
            <person name="Brown D."/>
            <person name="John T."/>
            <person name="Oh Y."/>
            <person name="Young N."/>
            <person name="Fitzgerald M."/>
            <person name="Haas B.J."/>
            <person name="Zeng Q."/>
            <person name="Young S."/>
            <person name="Adiconis X."/>
            <person name="Fan L."/>
            <person name="Levin J.Z."/>
            <person name="Mitchell T.K."/>
            <person name="Okubara P.A."/>
            <person name="Farman M.L."/>
            <person name="Kohn L.M."/>
            <person name="Birren B."/>
            <person name="Ma L.-J."/>
            <person name="Dean R.A."/>
        </authorList>
    </citation>
    <scope>NUCLEOTIDE SEQUENCE</scope>
    <source>
        <strain evidence="6">ATCC 64411 / 73-15</strain>
    </source>
</reference>
<feature type="repeat" description="ANK" evidence="2">
    <location>
        <begin position="1458"/>
        <end position="1490"/>
    </location>
</feature>
<dbReference type="VEuPathDB" id="FungiDB:MAPG_04333"/>
<dbReference type="PANTHER" id="PTHR10039">
    <property type="entry name" value="AMELOGENIN"/>
    <property type="match status" value="1"/>
</dbReference>
<evidence type="ECO:0000256" key="1">
    <source>
        <dbReference type="ARBA" id="ARBA00022737"/>
    </source>
</evidence>
<dbReference type="InterPro" id="IPR002110">
    <property type="entry name" value="Ankyrin_rpt"/>
</dbReference>
<reference evidence="7" key="1">
    <citation type="submission" date="2010-05" db="EMBL/GenBank/DDBJ databases">
        <title>The genome sequence of Magnaporthe poae strain ATCC 64411.</title>
        <authorList>
            <person name="Ma L.-J."/>
            <person name="Dead R."/>
            <person name="Young S."/>
            <person name="Zeng Q."/>
            <person name="Koehrsen M."/>
            <person name="Alvarado L."/>
            <person name="Berlin A."/>
            <person name="Chapman S.B."/>
            <person name="Chen Z."/>
            <person name="Freedman E."/>
            <person name="Gellesch M."/>
            <person name="Goldberg J."/>
            <person name="Griggs A."/>
            <person name="Gujja S."/>
            <person name="Heilman E.R."/>
            <person name="Heiman D."/>
            <person name="Hepburn T."/>
            <person name="Howarth C."/>
            <person name="Jen D."/>
            <person name="Larson L."/>
            <person name="Mehta T."/>
            <person name="Neiman D."/>
            <person name="Pearson M."/>
            <person name="Roberts A."/>
            <person name="Saif S."/>
            <person name="Shea T."/>
            <person name="Shenoy N."/>
            <person name="Sisk P."/>
            <person name="Stolte C."/>
            <person name="Sykes S."/>
            <person name="Walk T."/>
            <person name="White J."/>
            <person name="Yandava C."/>
            <person name="Haas B."/>
            <person name="Nusbaum C."/>
            <person name="Birren B."/>
        </authorList>
    </citation>
    <scope>NUCLEOTIDE SEQUENCE [LARGE SCALE GENOMIC DNA]</scope>
    <source>
        <strain evidence="7">ATCC 64411 / 73-15</strain>
    </source>
</reference>
<dbReference type="InterPro" id="IPR027417">
    <property type="entry name" value="P-loop_NTPase"/>
</dbReference>
<dbReference type="SUPFAM" id="SSF52540">
    <property type="entry name" value="P-loop containing nucleoside triphosphate hydrolases"/>
    <property type="match status" value="1"/>
</dbReference>
<reference evidence="5" key="2">
    <citation type="submission" date="2010-05" db="EMBL/GenBank/DDBJ databases">
        <title>The Genome Sequence of Magnaporthe poae strain ATCC 64411.</title>
        <authorList>
            <consortium name="The Broad Institute Genome Sequencing Platform"/>
            <consortium name="Broad Institute Genome Sequencing Center for Infectious Disease"/>
            <person name="Ma L.-J."/>
            <person name="Dead R."/>
            <person name="Young S."/>
            <person name="Zeng Q."/>
            <person name="Koehrsen M."/>
            <person name="Alvarado L."/>
            <person name="Berlin A."/>
            <person name="Chapman S.B."/>
            <person name="Chen Z."/>
            <person name="Freedman E."/>
            <person name="Gellesch M."/>
            <person name="Goldberg J."/>
            <person name="Griggs A."/>
            <person name="Gujja S."/>
            <person name="Heilman E.R."/>
            <person name="Heiman D."/>
            <person name="Hepburn T."/>
            <person name="Howarth C."/>
            <person name="Jen D."/>
            <person name="Larson L."/>
            <person name="Mehta T."/>
            <person name="Neiman D."/>
            <person name="Pearson M."/>
            <person name="Roberts A."/>
            <person name="Saif S."/>
            <person name="Shea T."/>
            <person name="Shenoy N."/>
            <person name="Sisk P."/>
            <person name="Stolte C."/>
            <person name="Sykes S."/>
            <person name="Walk T."/>
            <person name="White J."/>
            <person name="Yandava C."/>
            <person name="Haas B."/>
            <person name="Nusbaum C."/>
            <person name="Birren B."/>
        </authorList>
    </citation>
    <scope>NUCLEOTIDE SEQUENCE</scope>
    <source>
        <strain evidence="5">ATCC 64411</strain>
    </source>
</reference>
<dbReference type="Gene3D" id="3.40.50.300">
    <property type="entry name" value="P-loop containing nucleotide triphosphate hydrolases"/>
    <property type="match status" value="1"/>
</dbReference>
<dbReference type="SUPFAM" id="SSF48403">
    <property type="entry name" value="Ankyrin repeat"/>
    <property type="match status" value="1"/>
</dbReference>
<evidence type="ECO:0000259" key="4">
    <source>
        <dbReference type="Pfam" id="PF24883"/>
    </source>
</evidence>